<protein>
    <submittedName>
        <fullName evidence="2">Uncharacterized protein</fullName>
    </submittedName>
</protein>
<dbReference type="KEGG" id="bhc:JFL75_16570"/>
<keyword evidence="1" id="KW-1133">Transmembrane helix</keyword>
<reference evidence="2" key="1">
    <citation type="submission" date="2021-01" db="EMBL/GenBank/DDBJ databases">
        <title>Description of Breznakiella homolactica.</title>
        <authorList>
            <person name="Song Y."/>
            <person name="Brune A."/>
        </authorList>
    </citation>
    <scope>NUCLEOTIDE SEQUENCE</scope>
    <source>
        <strain evidence="2">RmG30</strain>
    </source>
</reference>
<evidence type="ECO:0000256" key="1">
    <source>
        <dbReference type="SAM" id="Phobius"/>
    </source>
</evidence>
<organism evidence="2 3">
    <name type="scientific">Breznakiella homolactica</name>
    <dbReference type="NCBI Taxonomy" id="2798577"/>
    <lineage>
        <taxon>Bacteria</taxon>
        <taxon>Pseudomonadati</taxon>
        <taxon>Spirochaetota</taxon>
        <taxon>Spirochaetia</taxon>
        <taxon>Spirochaetales</taxon>
        <taxon>Breznakiellaceae</taxon>
        <taxon>Breznakiella</taxon>
    </lineage>
</organism>
<feature type="transmembrane region" description="Helical" evidence="1">
    <location>
        <begin position="103"/>
        <end position="123"/>
    </location>
</feature>
<dbReference type="RefSeq" id="WP_215625836.1">
    <property type="nucleotide sequence ID" value="NZ_CP067089.2"/>
</dbReference>
<sequence length="317" mass="36023">MEEIFLYFGIVFGARYTLKSKKMFLTMLDHRMKKAGYKEAVYNREYDKKKRPVPEYVVYGSLRQAKAIFVAAYDTPSKSFIPNYRYYPLNDEKNTRGDRRSGLVELALILLSIGLCGLLLWLIGVDLSFTSIKTLFTLLPVLVFGIIIFKITQGLPNSPNFNRNSAALTLMYVLANESADKKNAAFVFCNNSSAFRGGAMQFYRDCSKEYRKKIILLNCLAWGTDLVLARKKDQNEKQVAGIMACQGAGEIIDVSLTDEEAERCVLSVMDESLLLFSGEKEGEEFAVINTRSRKDGRLNTDRLEALRSLFLEYLSRN</sequence>
<dbReference type="EMBL" id="CP067089">
    <property type="protein sequence ID" value="QQO08530.1"/>
    <property type="molecule type" value="Genomic_DNA"/>
</dbReference>
<dbReference type="AlphaFoldDB" id="A0A7T7XLJ3"/>
<keyword evidence="1" id="KW-0472">Membrane</keyword>
<feature type="transmembrane region" description="Helical" evidence="1">
    <location>
        <begin position="129"/>
        <end position="149"/>
    </location>
</feature>
<name>A0A7T7XLJ3_9SPIR</name>
<proteinExistence type="predicted"/>
<accession>A0A7T7XLJ3</accession>
<keyword evidence="1" id="KW-0812">Transmembrane</keyword>
<gene>
    <name evidence="2" type="ORF">JFL75_16570</name>
</gene>
<dbReference type="Proteomes" id="UP000595917">
    <property type="component" value="Chromosome"/>
</dbReference>
<evidence type="ECO:0000313" key="2">
    <source>
        <dbReference type="EMBL" id="QQO08530.1"/>
    </source>
</evidence>
<keyword evidence="3" id="KW-1185">Reference proteome</keyword>
<evidence type="ECO:0000313" key="3">
    <source>
        <dbReference type="Proteomes" id="UP000595917"/>
    </source>
</evidence>